<evidence type="ECO:0000313" key="2">
    <source>
        <dbReference type="EMBL" id="MDP1521189.1"/>
    </source>
</evidence>
<feature type="domain" description="Methyltransferase type 11" evidence="1">
    <location>
        <begin position="97"/>
        <end position="145"/>
    </location>
</feature>
<dbReference type="SUPFAM" id="SSF53335">
    <property type="entry name" value="S-adenosyl-L-methionine-dependent methyltransferases"/>
    <property type="match status" value="1"/>
</dbReference>
<dbReference type="InterPro" id="IPR029063">
    <property type="entry name" value="SAM-dependent_MTases_sf"/>
</dbReference>
<dbReference type="RefSeq" id="WP_305170853.1">
    <property type="nucleotide sequence ID" value="NZ_JAUUUU010000005.1"/>
</dbReference>
<protein>
    <submittedName>
        <fullName evidence="2">Class I SAM-dependent methyltransferase</fullName>
    </submittedName>
</protein>
<sequence>MRLQEWFKGIVEYLDLRHAVLPLADSQQALDSWFHTRQGELLLRREQQALEQLMPSTEAHRMLYLGAGACRLLGDDYHHLHSFCISASPSGTGNAAAVADFDALPLPSETIDTVLLHHALEFSQYPHEVLSEVARVLTPGGQVILVVLNPISLFGIAKWPARLFSNQLGWRHHSLRNRRLLDWLRLLNLQPEKAVSGCFSWPLGCGDSCQEPGPLERAGQRLRLPWGAFYIVRARKYTARLTPAGSRLWRSISAPLVPGIEKSAMRKSPHRKKVD</sequence>
<dbReference type="Proteomes" id="UP001178354">
    <property type="component" value="Unassembled WGS sequence"/>
</dbReference>
<gene>
    <name evidence="2" type="ORF">Q8A57_09435</name>
</gene>
<comment type="caution">
    <text evidence="2">The sequence shown here is derived from an EMBL/GenBank/DDBJ whole genome shotgun (WGS) entry which is preliminary data.</text>
</comment>
<reference evidence="2" key="1">
    <citation type="journal article" date="2010" name="Int. J. Syst. Evol. Microbiol.">
        <title>Porticoccus litoralis gen. nov., sp. nov., a gammaproteobacterium isolated from the Yellow Sea.</title>
        <authorList>
            <person name="Oh H.M."/>
            <person name="Kim H."/>
            <person name="Kim K.M."/>
            <person name="Min G.S."/>
            <person name="Cho J.C."/>
        </authorList>
    </citation>
    <scope>NUCLEOTIDE SEQUENCE</scope>
    <source>
        <strain evidence="2">DSM 25064</strain>
    </source>
</reference>
<dbReference type="InterPro" id="IPR013216">
    <property type="entry name" value="Methyltransf_11"/>
</dbReference>
<evidence type="ECO:0000313" key="3">
    <source>
        <dbReference type="Proteomes" id="UP001178354"/>
    </source>
</evidence>
<organism evidence="2 3">
    <name type="scientific">Porticoccus litoralis</name>
    <dbReference type="NCBI Taxonomy" id="434086"/>
    <lineage>
        <taxon>Bacteria</taxon>
        <taxon>Pseudomonadati</taxon>
        <taxon>Pseudomonadota</taxon>
        <taxon>Gammaproteobacteria</taxon>
        <taxon>Cellvibrionales</taxon>
        <taxon>Porticoccaceae</taxon>
        <taxon>Porticoccus</taxon>
    </lineage>
</organism>
<name>A0AAW8B4Q3_9GAMM</name>
<dbReference type="Pfam" id="PF08241">
    <property type="entry name" value="Methyltransf_11"/>
    <property type="match status" value="1"/>
</dbReference>
<proteinExistence type="predicted"/>
<dbReference type="GO" id="GO:0008757">
    <property type="term" value="F:S-adenosylmethionine-dependent methyltransferase activity"/>
    <property type="evidence" value="ECO:0007669"/>
    <property type="project" value="InterPro"/>
</dbReference>
<accession>A0AAW8B4Q3</accession>
<dbReference type="AlphaFoldDB" id="A0AAW8B4Q3"/>
<dbReference type="GO" id="GO:0032259">
    <property type="term" value="P:methylation"/>
    <property type="evidence" value="ECO:0007669"/>
    <property type="project" value="UniProtKB-KW"/>
</dbReference>
<keyword evidence="2" id="KW-0489">Methyltransferase</keyword>
<dbReference type="CDD" id="cd02440">
    <property type="entry name" value="AdoMet_MTases"/>
    <property type="match status" value="1"/>
</dbReference>
<keyword evidence="3" id="KW-1185">Reference proteome</keyword>
<keyword evidence="2" id="KW-0808">Transferase</keyword>
<dbReference type="EMBL" id="JAUUUU010000005">
    <property type="protein sequence ID" value="MDP1521189.1"/>
    <property type="molecule type" value="Genomic_DNA"/>
</dbReference>
<reference evidence="2" key="2">
    <citation type="submission" date="2023-08" db="EMBL/GenBank/DDBJ databases">
        <authorList>
            <person name="Luo J."/>
        </authorList>
    </citation>
    <scope>NUCLEOTIDE SEQUENCE</scope>
    <source>
        <strain evidence="2">DSM 25064</strain>
    </source>
</reference>
<dbReference type="Gene3D" id="3.40.50.150">
    <property type="entry name" value="Vaccinia Virus protein VP39"/>
    <property type="match status" value="1"/>
</dbReference>
<evidence type="ECO:0000259" key="1">
    <source>
        <dbReference type="Pfam" id="PF08241"/>
    </source>
</evidence>